<dbReference type="Proteomes" id="UP001652626">
    <property type="component" value="Chromosome 22"/>
</dbReference>
<dbReference type="GO" id="GO:0032991">
    <property type="term" value="C:protein-containing complex"/>
    <property type="evidence" value="ECO:0007669"/>
    <property type="project" value="UniProtKB-ARBA"/>
</dbReference>
<feature type="domain" description="Ig-like" evidence="7">
    <location>
        <begin position="506"/>
        <end position="588"/>
    </location>
</feature>
<name>A0A8B8I4C8_VANTA</name>
<proteinExistence type="predicted"/>
<feature type="domain" description="Ig-like" evidence="7">
    <location>
        <begin position="599"/>
        <end position="689"/>
    </location>
</feature>
<dbReference type="InterPro" id="IPR036179">
    <property type="entry name" value="Ig-like_dom_sf"/>
</dbReference>
<evidence type="ECO:0000256" key="2">
    <source>
        <dbReference type="ARBA" id="ARBA00022525"/>
    </source>
</evidence>
<evidence type="ECO:0000259" key="7">
    <source>
        <dbReference type="PROSITE" id="PS50835"/>
    </source>
</evidence>
<dbReference type="OMA" id="WWENDLE"/>
<dbReference type="AlphaFoldDB" id="A0A8B8I4C8"/>
<feature type="domain" description="Ig-like" evidence="7">
    <location>
        <begin position="783"/>
        <end position="870"/>
    </location>
</feature>
<evidence type="ECO:0000256" key="3">
    <source>
        <dbReference type="ARBA" id="ARBA00022729"/>
    </source>
</evidence>
<accession>A0A8B8I4C8</accession>
<comment type="subcellular location">
    <subcellularLocation>
        <location evidence="1">Secreted</location>
    </subcellularLocation>
</comment>
<feature type="domain" description="Ig-like" evidence="7">
    <location>
        <begin position="411"/>
        <end position="499"/>
    </location>
</feature>
<dbReference type="Gene3D" id="3.40.50.410">
    <property type="entry name" value="von Willebrand factor, type A domain"/>
    <property type="match status" value="1"/>
</dbReference>
<sequence length="874" mass="99073">MHIKIFLFLFLGVQNVLGKKSFTIVMDTTKSMEDEIYFFKVNIASIINSIKSQQFFNYILIPFGDEDVEPPIISPTPDELVDIIQFMVASGGQGCPENSLGAIETALEVSLPKSYIYVFTDAEAKTHSKLENIKQLCRIRRSQVNIFKSDECERNNWNQTERDNIYYEITRNCGGNVFRLNLGNLRDVFKYIKEITKVDWSDVNTHEKFNNNKRYTLTIDTYTKELIVAVSGQYPTLQISNNFGDSPHIEKIIATNSMLVIRIQVAQLGNFTTDVGCQGTGIVTFYRKSEVQFKYGFSPLQPNSLQETASRPIPGLVNYILISLPVDTSSELISVNIQTVDNKLTYDDKIIAHYAVDESRGLYLVQTYFAPQTPFKISIICRDKMNYQEITGTTALLHPQQTLTVPRRFTPRAEMIQPEPALIDFGTSYKTACKVFGFPTPVIWWENDLEQIIPSQSALLEMPSTYISYVTIANTTRNGTLTCKGRNDEGYNEASVDVYVNRTFVFDVIQYPTDMNVAYGTEGRLYCEVNAYPEAEIKWYHNDTLIEESEYISILQDEHLLLINNMSLNTTGEYKCEIDNNIETKTYSADVYVTGLEAPKIEVHDLEINLKPGDWTEQQCTILNGIPTPEVTWKYKLNSGDFDNLPEGVFVDGKSLKIASADKEHVGFYVCEASNILGVDTQELSVKVQYPPKIKNGDEVKFVRESDFVELPCDVDAVPEANVHWDMYHDDVMVAFDEHHQTDEEYTHKFSARSNDSGIYYCTAENSMGRSVRTVTLNVLVATYIEPLPWKSLTVRTGATVVLTCDITFGNPTPISRWQYVADNSDTVVLLRGHSAGKLNLVLNDVTRRHEGTYQCVAENEIGPDSVKVYLKVL</sequence>
<dbReference type="InterPro" id="IPR050958">
    <property type="entry name" value="Cell_Adh-Cytoskel_Orgn"/>
</dbReference>
<evidence type="ECO:0000256" key="1">
    <source>
        <dbReference type="ARBA" id="ARBA00004613"/>
    </source>
</evidence>
<dbReference type="GO" id="GO:0007156">
    <property type="term" value="P:homophilic cell adhesion via plasma membrane adhesion molecules"/>
    <property type="evidence" value="ECO:0007669"/>
    <property type="project" value="TreeGrafter"/>
</dbReference>
<dbReference type="GeneID" id="113397638"/>
<dbReference type="InterPro" id="IPR003598">
    <property type="entry name" value="Ig_sub2"/>
</dbReference>
<dbReference type="Gene3D" id="2.60.40.10">
    <property type="entry name" value="Immunoglobulins"/>
    <property type="match status" value="5"/>
</dbReference>
<dbReference type="RefSeq" id="XP_026491840.2">
    <property type="nucleotide sequence ID" value="XM_026636055.2"/>
</dbReference>
<dbReference type="PANTHER" id="PTHR45080">
    <property type="entry name" value="CONTACTIN 5"/>
    <property type="match status" value="1"/>
</dbReference>
<evidence type="ECO:0000256" key="6">
    <source>
        <dbReference type="SAM" id="SignalP"/>
    </source>
</evidence>
<keyword evidence="2" id="KW-0964">Secreted</keyword>
<dbReference type="CDD" id="cd00096">
    <property type="entry name" value="Ig"/>
    <property type="match status" value="2"/>
</dbReference>
<dbReference type="Pfam" id="PF13927">
    <property type="entry name" value="Ig_3"/>
    <property type="match status" value="1"/>
</dbReference>
<feature type="signal peptide" evidence="6">
    <location>
        <begin position="1"/>
        <end position="18"/>
    </location>
</feature>
<feature type="domain" description="Ig-like" evidence="7">
    <location>
        <begin position="692"/>
        <end position="778"/>
    </location>
</feature>
<evidence type="ECO:0000313" key="9">
    <source>
        <dbReference type="RefSeq" id="XP_026491840.2"/>
    </source>
</evidence>
<dbReference type="InterPro" id="IPR013783">
    <property type="entry name" value="Ig-like_fold"/>
</dbReference>
<keyword evidence="3 6" id="KW-0732">Signal</keyword>
<dbReference type="OrthoDB" id="5985519at2759"/>
<evidence type="ECO:0000256" key="4">
    <source>
        <dbReference type="ARBA" id="ARBA00023157"/>
    </source>
</evidence>
<dbReference type="InterPro" id="IPR056861">
    <property type="entry name" value="HMCN1-like_VWA"/>
</dbReference>
<dbReference type="SUPFAM" id="SSF53300">
    <property type="entry name" value="vWA-like"/>
    <property type="match status" value="1"/>
</dbReference>
<evidence type="ECO:0000313" key="8">
    <source>
        <dbReference type="Proteomes" id="UP001652626"/>
    </source>
</evidence>
<dbReference type="SUPFAM" id="SSF48726">
    <property type="entry name" value="Immunoglobulin"/>
    <property type="match status" value="5"/>
</dbReference>
<dbReference type="PROSITE" id="PS50835">
    <property type="entry name" value="IG_LIKE"/>
    <property type="match status" value="5"/>
</dbReference>
<keyword evidence="5" id="KW-0393">Immunoglobulin domain</keyword>
<feature type="chain" id="PRO_5046059684" evidence="6">
    <location>
        <begin position="19"/>
        <end position="874"/>
    </location>
</feature>
<dbReference type="GO" id="GO:0005886">
    <property type="term" value="C:plasma membrane"/>
    <property type="evidence" value="ECO:0007669"/>
    <property type="project" value="TreeGrafter"/>
</dbReference>
<dbReference type="PANTHER" id="PTHR45080:SF8">
    <property type="entry name" value="IG-LIKE DOMAIN-CONTAINING PROTEIN"/>
    <property type="match status" value="1"/>
</dbReference>
<dbReference type="SMART" id="SM00408">
    <property type="entry name" value="IGc2"/>
    <property type="match status" value="5"/>
</dbReference>
<dbReference type="SMART" id="SM00409">
    <property type="entry name" value="IG"/>
    <property type="match status" value="5"/>
</dbReference>
<dbReference type="Pfam" id="PF25106">
    <property type="entry name" value="VWA_4"/>
    <property type="match status" value="1"/>
</dbReference>
<keyword evidence="8" id="KW-1185">Reference proteome</keyword>
<evidence type="ECO:0000256" key="5">
    <source>
        <dbReference type="ARBA" id="ARBA00023319"/>
    </source>
</evidence>
<dbReference type="InterPro" id="IPR013098">
    <property type="entry name" value="Ig_I-set"/>
</dbReference>
<reference evidence="9" key="1">
    <citation type="submission" date="2025-08" db="UniProtKB">
        <authorList>
            <consortium name="RefSeq"/>
        </authorList>
    </citation>
    <scope>IDENTIFICATION</scope>
    <source>
        <tissue evidence="9">Whole body</tissue>
    </source>
</reference>
<protein>
    <submittedName>
        <fullName evidence="9">Hemicentin-1-like</fullName>
    </submittedName>
</protein>
<keyword evidence="4" id="KW-1015">Disulfide bond</keyword>
<gene>
    <name evidence="9" type="primary">LOC113397638</name>
</gene>
<dbReference type="Pfam" id="PF07679">
    <property type="entry name" value="I-set"/>
    <property type="match status" value="3"/>
</dbReference>
<dbReference type="InterPro" id="IPR007110">
    <property type="entry name" value="Ig-like_dom"/>
</dbReference>
<dbReference type="InterPro" id="IPR036465">
    <property type="entry name" value="vWFA_dom_sf"/>
</dbReference>
<dbReference type="InterPro" id="IPR003599">
    <property type="entry name" value="Ig_sub"/>
</dbReference>
<organism evidence="8 9">
    <name type="scientific">Vanessa tameamea</name>
    <name type="common">Kamehameha butterfly</name>
    <dbReference type="NCBI Taxonomy" id="334116"/>
    <lineage>
        <taxon>Eukaryota</taxon>
        <taxon>Metazoa</taxon>
        <taxon>Ecdysozoa</taxon>
        <taxon>Arthropoda</taxon>
        <taxon>Hexapoda</taxon>
        <taxon>Insecta</taxon>
        <taxon>Pterygota</taxon>
        <taxon>Neoptera</taxon>
        <taxon>Endopterygota</taxon>
        <taxon>Lepidoptera</taxon>
        <taxon>Glossata</taxon>
        <taxon>Ditrysia</taxon>
        <taxon>Papilionoidea</taxon>
        <taxon>Nymphalidae</taxon>
        <taxon>Nymphalinae</taxon>
        <taxon>Vanessa</taxon>
    </lineage>
</organism>